<accession>A0ABV3R3Z9</accession>
<dbReference type="PIRSF" id="PIRSF004925">
    <property type="entry name" value="HcaT"/>
    <property type="match status" value="1"/>
</dbReference>
<keyword evidence="2" id="KW-0813">Transport</keyword>
<evidence type="ECO:0000313" key="11">
    <source>
        <dbReference type="Proteomes" id="UP001556196"/>
    </source>
</evidence>
<evidence type="ECO:0000256" key="3">
    <source>
        <dbReference type="ARBA" id="ARBA00022475"/>
    </source>
</evidence>
<keyword evidence="3" id="KW-1003">Cell membrane</keyword>
<name>A0ABV3R3Z9_9HYPH</name>
<keyword evidence="11" id="KW-1185">Reference proteome</keyword>
<evidence type="ECO:0000313" key="10">
    <source>
        <dbReference type="EMBL" id="MEW9808054.1"/>
    </source>
</evidence>
<reference evidence="10 11" key="1">
    <citation type="submission" date="2024-06" db="EMBL/GenBank/DDBJ databases">
        <authorList>
            <person name="Tuo L."/>
        </authorList>
    </citation>
    <scope>NUCLEOTIDE SEQUENCE [LARGE SCALE GENOMIC DNA]</scope>
    <source>
        <strain evidence="10 11">ZMM04-5</strain>
    </source>
</reference>
<dbReference type="PANTHER" id="PTHR23522">
    <property type="entry name" value="BLL5896 PROTEIN"/>
    <property type="match status" value="1"/>
</dbReference>
<dbReference type="InterPro" id="IPR024989">
    <property type="entry name" value="MFS_assoc_dom"/>
</dbReference>
<feature type="transmembrane region" description="Helical" evidence="8">
    <location>
        <begin position="376"/>
        <end position="396"/>
    </location>
</feature>
<feature type="transmembrane region" description="Helical" evidence="8">
    <location>
        <begin position="170"/>
        <end position="188"/>
    </location>
</feature>
<evidence type="ECO:0000256" key="6">
    <source>
        <dbReference type="ARBA" id="ARBA00022989"/>
    </source>
</evidence>
<dbReference type="NCBIfam" id="NF037955">
    <property type="entry name" value="mfs"/>
    <property type="match status" value="1"/>
</dbReference>
<proteinExistence type="predicted"/>
<dbReference type="PANTHER" id="PTHR23522:SF10">
    <property type="entry name" value="3-PHENYLPROPIONIC ACID TRANSPORTER-RELATED"/>
    <property type="match status" value="1"/>
</dbReference>
<dbReference type="EMBL" id="JBFOCI010000006">
    <property type="protein sequence ID" value="MEW9808054.1"/>
    <property type="molecule type" value="Genomic_DNA"/>
</dbReference>
<evidence type="ECO:0000256" key="7">
    <source>
        <dbReference type="ARBA" id="ARBA00023136"/>
    </source>
</evidence>
<feature type="transmembrane region" description="Helical" evidence="8">
    <location>
        <begin position="107"/>
        <end position="134"/>
    </location>
</feature>
<evidence type="ECO:0000256" key="4">
    <source>
        <dbReference type="ARBA" id="ARBA00022519"/>
    </source>
</evidence>
<feature type="transmembrane region" description="Helical" evidence="8">
    <location>
        <begin position="304"/>
        <end position="327"/>
    </location>
</feature>
<dbReference type="Pfam" id="PF12832">
    <property type="entry name" value="MFS_1_like"/>
    <property type="match status" value="1"/>
</dbReference>
<dbReference type="InterPro" id="IPR036259">
    <property type="entry name" value="MFS_trans_sf"/>
</dbReference>
<dbReference type="InterPro" id="IPR026032">
    <property type="entry name" value="HcaT-like"/>
</dbReference>
<feature type="transmembrane region" description="Helical" evidence="8">
    <location>
        <begin position="278"/>
        <end position="298"/>
    </location>
</feature>
<evidence type="ECO:0000256" key="8">
    <source>
        <dbReference type="SAM" id="Phobius"/>
    </source>
</evidence>
<keyword evidence="5 8" id="KW-0812">Transmembrane</keyword>
<evidence type="ECO:0000256" key="2">
    <source>
        <dbReference type="ARBA" id="ARBA00022448"/>
    </source>
</evidence>
<feature type="transmembrane region" description="Helical" evidence="8">
    <location>
        <begin position="217"/>
        <end position="239"/>
    </location>
</feature>
<feature type="transmembrane region" description="Helical" evidence="8">
    <location>
        <begin position="251"/>
        <end position="271"/>
    </location>
</feature>
<protein>
    <submittedName>
        <fullName evidence="10">MFS transporter</fullName>
    </submittedName>
</protein>
<organism evidence="10 11">
    <name type="scientific">Mesorhizobium marinum</name>
    <dbReference type="NCBI Taxonomy" id="3228790"/>
    <lineage>
        <taxon>Bacteria</taxon>
        <taxon>Pseudomonadati</taxon>
        <taxon>Pseudomonadota</taxon>
        <taxon>Alphaproteobacteria</taxon>
        <taxon>Hyphomicrobiales</taxon>
        <taxon>Phyllobacteriaceae</taxon>
        <taxon>Mesorhizobium</taxon>
    </lineage>
</organism>
<feature type="transmembrane region" description="Helical" evidence="8">
    <location>
        <begin position="348"/>
        <end position="370"/>
    </location>
</feature>
<comment type="caution">
    <text evidence="10">The sequence shown here is derived from an EMBL/GenBank/DDBJ whole genome shotgun (WGS) entry which is preliminary data.</text>
</comment>
<dbReference type="RefSeq" id="WP_367725270.1">
    <property type="nucleotide sequence ID" value="NZ_JBFOCI010000006.1"/>
</dbReference>
<evidence type="ECO:0000256" key="5">
    <source>
        <dbReference type="ARBA" id="ARBA00022692"/>
    </source>
</evidence>
<dbReference type="Proteomes" id="UP001556196">
    <property type="component" value="Unassembled WGS sequence"/>
</dbReference>
<sequence>MSSSPNQPDRFVKPARFELRMSLIFAAVFLPLGVHLPYFPLWLEVNGFDAEQIAVILAAPMFLRVVTTPVITAMADRAGDRANVLIAISVVSVLLSLGYFLPAGYGLVLAVSLALAVFWTPQSPLADALALSGVRRFGSSYPGMRIWGSLSFLAATFIGGMILAASSAQAVPAMILAGLLATLAAAVLSPRLGPPRRASPLSAVALQQDAPRLFNRYFLLFVAGTGIINASHGFLFGFVSIYWKAIGISDGVIGMLWAWAVVAEVVIFMLFKRLFGSVSATGVLVVAGAAAILRWVAYPLIEPLGLGVPGFFGVQTLHALSTGLLLIGLQKMIAETVPEERTGAAQGVAYFSVGVSMAVVTLLSGSLYQWYGTGGFYFMALVALAGLCLILAAAAVRRPQPQRAGPGGDTSDPR</sequence>
<keyword evidence="6 8" id="KW-1133">Transmembrane helix</keyword>
<feature type="transmembrane region" description="Helical" evidence="8">
    <location>
        <begin position="146"/>
        <end position="164"/>
    </location>
</feature>
<dbReference type="Gene3D" id="1.20.1250.20">
    <property type="entry name" value="MFS general substrate transporter like domains"/>
    <property type="match status" value="2"/>
</dbReference>
<evidence type="ECO:0000259" key="9">
    <source>
        <dbReference type="Pfam" id="PF12832"/>
    </source>
</evidence>
<comment type="subcellular location">
    <subcellularLocation>
        <location evidence="1">Cell inner membrane</location>
        <topology evidence="1">Multi-pass membrane protein</topology>
    </subcellularLocation>
</comment>
<dbReference type="SUPFAM" id="SSF103473">
    <property type="entry name" value="MFS general substrate transporter"/>
    <property type="match status" value="1"/>
</dbReference>
<feature type="transmembrane region" description="Helical" evidence="8">
    <location>
        <begin position="53"/>
        <end position="75"/>
    </location>
</feature>
<evidence type="ECO:0000256" key="1">
    <source>
        <dbReference type="ARBA" id="ARBA00004429"/>
    </source>
</evidence>
<feature type="transmembrane region" description="Helical" evidence="8">
    <location>
        <begin position="82"/>
        <end position="101"/>
    </location>
</feature>
<keyword evidence="4" id="KW-0997">Cell inner membrane</keyword>
<feature type="transmembrane region" description="Helical" evidence="8">
    <location>
        <begin position="21"/>
        <end position="41"/>
    </location>
</feature>
<keyword evidence="7 8" id="KW-0472">Membrane</keyword>
<gene>
    <name evidence="10" type="ORF">ABUE31_18865</name>
</gene>
<feature type="domain" description="Major facilitator superfamily associated" evidence="9">
    <location>
        <begin position="21"/>
        <end position="377"/>
    </location>
</feature>